<feature type="compositionally biased region" description="Polar residues" evidence="1">
    <location>
        <begin position="294"/>
        <end position="308"/>
    </location>
</feature>
<dbReference type="InterPro" id="IPR003034">
    <property type="entry name" value="SAP_dom"/>
</dbReference>
<dbReference type="OrthoDB" id="445357at2759"/>
<feature type="domain" description="SAP" evidence="2">
    <location>
        <begin position="177"/>
        <end position="211"/>
    </location>
</feature>
<keyword evidence="4" id="KW-1185">Reference proteome</keyword>
<dbReference type="InterPro" id="IPR036361">
    <property type="entry name" value="SAP_dom_sf"/>
</dbReference>
<dbReference type="AlphaFoldDB" id="A0A0N1II75"/>
<dbReference type="SUPFAM" id="SSF68906">
    <property type="entry name" value="SAP domain"/>
    <property type="match status" value="1"/>
</dbReference>
<dbReference type="Gene3D" id="1.10.720.30">
    <property type="entry name" value="SAP domain"/>
    <property type="match status" value="1"/>
</dbReference>
<feature type="region of interest" description="Disordered" evidence="1">
    <location>
        <begin position="119"/>
        <end position="178"/>
    </location>
</feature>
<reference evidence="3 4" key="1">
    <citation type="journal article" date="2015" name="PLoS Pathog.">
        <title>Leptomonas seymouri: Adaptations to the Dixenous Life Cycle Analyzed by Genome Sequencing, Transcriptome Profiling and Co-infection with Leishmania donovani.</title>
        <authorList>
            <person name="Kraeva N."/>
            <person name="Butenko A."/>
            <person name="Hlavacova J."/>
            <person name="Kostygov A."/>
            <person name="Myskova J."/>
            <person name="Grybchuk D."/>
            <person name="Lestinova T."/>
            <person name="Votypka J."/>
            <person name="Volf P."/>
            <person name="Opperdoes F."/>
            <person name="Flegontov P."/>
            <person name="Lukes J."/>
            <person name="Yurchenko V."/>
        </authorList>
    </citation>
    <scope>NUCLEOTIDE SEQUENCE [LARGE SCALE GENOMIC DNA]</scope>
    <source>
        <strain evidence="3 4">ATCC 30220</strain>
    </source>
</reference>
<dbReference type="EMBL" id="LJSK01000254">
    <property type="protein sequence ID" value="KPI84495.1"/>
    <property type="molecule type" value="Genomic_DNA"/>
</dbReference>
<organism evidence="3 4">
    <name type="scientific">Leptomonas seymouri</name>
    <dbReference type="NCBI Taxonomy" id="5684"/>
    <lineage>
        <taxon>Eukaryota</taxon>
        <taxon>Discoba</taxon>
        <taxon>Euglenozoa</taxon>
        <taxon>Kinetoplastea</taxon>
        <taxon>Metakinetoplastina</taxon>
        <taxon>Trypanosomatida</taxon>
        <taxon>Trypanosomatidae</taxon>
        <taxon>Leishmaniinae</taxon>
        <taxon>Leptomonas</taxon>
    </lineage>
</organism>
<feature type="compositionally biased region" description="Acidic residues" evidence="1">
    <location>
        <begin position="139"/>
        <end position="150"/>
    </location>
</feature>
<dbReference type="OMA" id="KNNSIWG"/>
<evidence type="ECO:0000256" key="1">
    <source>
        <dbReference type="SAM" id="MobiDB-lite"/>
    </source>
</evidence>
<feature type="compositionally biased region" description="Low complexity" evidence="1">
    <location>
        <begin position="163"/>
        <end position="178"/>
    </location>
</feature>
<feature type="region of interest" description="Disordered" evidence="1">
    <location>
        <begin position="293"/>
        <end position="320"/>
    </location>
</feature>
<dbReference type="Pfam" id="PF02037">
    <property type="entry name" value="SAP"/>
    <property type="match status" value="1"/>
</dbReference>
<evidence type="ECO:0000259" key="2">
    <source>
        <dbReference type="PROSITE" id="PS50800"/>
    </source>
</evidence>
<dbReference type="PROSITE" id="PS50800">
    <property type="entry name" value="SAP"/>
    <property type="match status" value="1"/>
</dbReference>
<evidence type="ECO:0000313" key="3">
    <source>
        <dbReference type="EMBL" id="KPI84495.1"/>
    </source>
</evidence>
<dbReference type="VEuPathDB" id="TriTrypDB:Lsey_0254_0120"/>
<feature type="compositionally biased region" description="Low complexity" evidence="1">
    <location>
        <begin position="126"/>
        <end position="138"/>
    </location>
</feature>
<dbReference type="Proteomes" id="UP000038009">
    <property type="component" value="Unassembled WGS sequence"/>
</dbReference>
<protein>
    <recommendedName>
        <fullName evidence="2">SAP domain-containing protein</fullName>
    </recommendedName>
</protein>
<proteinExistence type="predicted"/>
<name>A0A0N1II75_LEPSE</name>
<gene>
    <name evidence="3" type="ORF">ABL78_6458</name>
</gene>
<evidence type="ECO:0000313" key="4">
    <source>
        <dbReference type="Proteomes" id="UP000038009"/>
    </source>
</evidence>
<dbReference type="SMART" id="SM00513">
    <property type="entry name" value="SAP"/>
    <property type="match status" value="1"/>
</dbReference>
<accession>A0A0N1II75</accession>
<feature type="region of interest" description="Disordered" evidence="1">
    <location>
        <begin position="39"/>
        <end position="61"/>
    </location>
</feature>
<sequence length="320" mass="33810">MDPVKRRLVYVADESEALLSELSGTPPTKQSRMTLLAVPLSPPLSSQRSSDTVSPPPRPVATHDATVLQADKKLLVSYNGFLFADGSGRFATPHNAEEAALVRGALKTCRAYLRQFLAGQEEESNSSESSTNASSSTYVEEESEVGESSDDSSAPPRQRRAKAAAAAARPAASTQSPSKMTVAELKVFLRERGVPAVGNKANLVLRAQSLLVKEGPAARHDDNEDEATTTPRHSFQATASLDHHVRSSGASVSSLVSTPASSLLSSPTSRTTTENRSLWGALVTAGSRLFGGTARSSLGFTHTPTSTADDAPPAKRRRSA</sequence>
<comment type="caution">
    <text evidence="3">The sequence shown here is derived from an EMBL/GenBank/DDBJ whole genome shotgun (WGS) entry which is preliminary data.</text>
</comment>